<keyword evidence="4" id="KW-1185">Reference proteome</keyword>
<evidence type="ECO:0000313" key="4">
    <source>
        <dbReference type="Proteomes" id="UP000077266"/>
    </source>
</evidence>
<feature type="transmembrane region" description="Helical" evidence="1">
    <location>
        <begin position="54"/>
        <end position="75"/>
    </location>
</feature>
<keyword evidence="1" id="KW-0472">Membrane</keyword>
<protein>
    <recommendedName>
        <fullName evidence="2">DUF6533 domain-containing protein</fullName>
    </recommendedName>
</protein>
<feature type="transmembrane region" description="Helical" evidence="1">
    <location>
        <begin position="152"/>
        <end position="170"/>
    </location>
</feature>
<dbReference type="AlphaFoldDB" id="A0A165MRL6"/>
<gene>
    <name evidence="3" type="ORF">EXIGLDRAFT_762523</name>
</gene>
<reference evidence="3 4" key="1">
    <citation type="journal article" date="2016" name="Mol. Biol. Evol.">
        <title>Comparative Genomics of Early-Diverging Mushroom-Forming Fungi Provides Insights into the Origins of Lignocellulose Decay Capabilities.</title>
        <authorList>
            <person name="Nagy L.G."/>
            <person name="Riley R."/>
            <person name="Tritt A."/>
            <person name="Adam C."/>
            <person name="Daum C."/>
            <person name="Floudas D."/>
            <person name="Sun H."/>
            <person name="Yadav J.S."/>
            <person name="Pangilinan J."/>
            <person name="Larsson K.H."/>
            <person name="Matsuura K."/>
            <person name="Barry K."/>
            <person name="Labutti K."/>
            <person name="Kuo R."/>
            <person name="Ohm R.A."/>
            <person name="Bhattacharya S.S."/>
            <person name="Shirouzu T."/>
            <person name="Yoshinaga Y."/>
            <person name="Martin F.M."/>
            <person name="Grigoriev I.V."/>
            <person name="Hibbett D.S."/>
        </authorList>
    </citation>
    <scope>NUCLEOTIDE SEQUENCE [LARGE SCALE GENOMIC DNA]</scope>
    <source>
        <strain evidence="3 4">HHB12029</strain>
    </source>
</reference>
<evidence type="ECO:0000313" key="3">
    <source>
        <dbReference type="EMBL" id="KZV99655.1"/>
    </source>
</evidence>
<sequence>MSDSITWDVHKAWAANCSLPMSSQPPSDWFNSENPDPFNMLPPLMIPSTYEPGLGLMLACAAGLAWALYDHLITFPAEVRLVWQRRICIGSGLFGIVRYFGILCLLNLLATVRQGVQTGTSFSGPPRAYGFSIRCHGIDIVLQGEPDIETSFFAPLWFIVFWTIDIMLQMRIYALYRNNRLAIFNGAMFILGVVAMLTLTYVFSPLTCGKGTLVPGQCPGGIDVALKTVPAFWIPALAFELWLAALALHKLTRSVLRKNLLSTMVHDSIKYFALIAIGISAHLALSFYNVGDYAIPCVLGLYATCEDS</sequence>
<organism evidence="3 4">
    <name type="scientific">Exidia glandulosa HHB12029</name>
    <dbReference type="NCBI Taxonomy" id="1314781"/>
    <lineage>
        <taxon>Eukaryota</taxon>
        <taxon>Fungi</taxon>
        <taxon>Dikarya</taxon>
        <taxon>Basidiomycota</taxon>
        <taxon>Agaricomycotina</taxon>
        <taxon>Agaricomycetes</taxon>
        <taxon>Auriculariales</taxon>
        <taxon>Exidiaceae</taxon>
        <taxon>Exidia</taxon>
    </lineage>
</organism>
<keyword evidence="1" id="KW-0812">Transmembrane</keyword>
<proteinExistence type="predicted"/>
<feature type="transmembrane region" description="Helical" evidence="1">
    <location>
        <begin position="269"/>
        <end position="288"/>
    </location>
</feature>
<evidence type="ECO:0000256" key="1">
    <source>
        <dbReference type="SAM" id="Phobius"/>
    </source>
</evidence>
<dbReference type="Proteomes" id="UP000077266">
    <property type="component" value="Unassembled WGS sequence"/>
</dbReference>
<dbReference type="Pfam" id="PF20151">
    <property type="entry name" value="DUF6533"/>
    <property type="match status" value="1"/>
</dbReference>
<accession>A0A165MRL6</accession>
<dbReference type="InParanoid" id="A0A165MRL6"/>
<keyword evidence="1" id="KW-1133">Transmembrane helix</keyword>
<dbReference type="InterPro" id="IPR045340">
    <property type="entry name" value="DUF6533"/>
</dbReference>
<feature type="domain" description="DUF6533" evidence="2">
    <location>
        <begin position="59"/>
        <end position="103"/>
    </location>
</feature>
<dbReference type="EMBL" id="KV425908">
    <property type="protein sequence ID" value="KZV99655.1"/>
    <property type="molecule type" value="Genomic_DNA"/>
</dbReference>
<evidence type="ECO:0000259" key="2">
    <source>
        <dbReference type="Pfam" id="PF20151"/>
    </source>
</evidence>
<feature type="transmembrane region" description="Helical" evidence="1">
    <location>
        <begin position="231"/>
        <end position="248"/>
    </location>
</feature>
<dbReference type="OrthoDB" id="3242409at2759"/>
<feature type="transmembrane region" description="Helical" evidence="1">
    <location>
        <begin position="87"/>
        <end position="110"/>
    </location>
</feature>
<name>A0A165MRL6_EXIGL</name>
<feature type="transmembrane region" description="Helical" evidence="1">
    <location>
        <begin position="182"/>
        <end position="203"/>
    </location>
</feature>